<protein>
    <recommendedName>
        <fullName evidence="6">Outer membrane protein beta-barrel domain-containing protein</fullName>
    </recommendedName>
</protein>
<evidence type="ECO:0000313" key="4">
    <source>
        <dbReference type="EMBL" id="MBB5282720.1"/>
    </source>
</evidence>
<evidence type="ECO:0008006" key="6">
    <source>
        <dbReference type="Google" id="ProtNLM"/>
    </source>
</evidence>
<name>A0A840TRS4_9BACT</name>
<evidence type="ECO:0000256" key="1">
    <source>
        <dbReference type="SAM" id="Coils"/>
    </source>
</evidence>
<feature type="region of interest" description="Disordered" evidence="2">
    <location>
        <begin position="146"/>
        <end position="170"/>
    </location>
</feature>
<keyword evidence="5" id="KW-1185">Reference proteome</keyword>
<dbReference type="AlphaFoldDB" id="A0A840TRS4"/>
<dbReference type="RefSeq" id="WP_184171336.1">
    <property type="nucleotide sequence ID" value="NZ_JACHGF010000001.1"/>
</dbReference>
<feature type="coiled-coil region" evidence="1">
    <location>
        <begin position="65"/>
        <end position="92"/>
    </location>
</feature>
<evidence type="ECO:0000313" key="5">
    <source>
        <dbReference type="Proteomes" id="UP000557307"/>
    </source>
</evidence>
<feature type="region of interest" description="Disordered" evidence="2">
    <location>
        <begin position="201"/>
        <end position="229"/>
    </location>
</feature>
<feature type="compositionally biased region" description="Polar residues" evidence="2">
    <location>
        <begin position="214"/>
        <end position="229"/>
    </location>
</feature>
<reference evidence="4 5" key="1">
    <citation type="submission" date="2020-08" db="EMBL/GenBank/DDBJ databases">
        <title>Genomic Encyclopedia of Type Strains, Phase IV (KMG-IV): sequencing the most valuable type-strain genomes for metagenomic binning, comparative biology and taxonomic classification.</title>
        <authorList>
            <person name="Goeker M."/>
        </authorList>
    </citation>
    <scope>NUCLEOTIDE SEQUENCE [LARGE SCALE GENOMIC DNA]</scope>
    <source>
        <strain evidence="4 5">DSM 105074</strain>
    </source>
</reference>
<proteinExistence type="predicted"/>
<evidence type="ECO:0000256" key="2">
    <source>
        <dbReference type="SAM" id="MobiDB-lite"/>
    </source>
</evidence>
<feature type="transmembrane region" description="Helical" evidence="3">
    <location>
        <begin position="48"/>
        <end position="66"/>
    </location>
</feature>
<comment type="caution">
    <text evidence="4">The sequence shown here is derived from an EMBL/GenBank/DDBJ whole genome shotgun (WGS) entry which is preliminary data.</text>
</comment>
<dbReference type="Proteomes" id="UP000557307">
    <property type="component" value="Unassembled WGS sequence"/>
</dbReference>
<dbReference type="EMBL" id="JACHGF010000001">
    <property type="protein sequence ID" value="MBB5282720.1"/>
    <property type="molecule type" value="Genomic_DNA"/>
</dbReference>
<sequence length="442" mass="49964">MKTNHFEDTLRRKLESIEPRFQEQDWERMQQHMQAHTPPTFWQSYGSWVGYAASLLIVGALAGVFLHQRSQNDALRQELATLREQVSQQQSLAATPPPKPDTVYIVEKQLVYQPSVGTSYRQNPAQKYLAEGALPSAEVLVAQSTPEADALTTGPPPVSGAEITDSGQVSPAQRQALIDLEELAYQPELLASSTDLDRAFRKRQPRASAHVKVPSQSLPTQPESTQQLASSKKGKRLLPFFNLKVPLRVGGGQQWEDRYRATSLFAEVLVGKHFGINTGVSWQKLEQKKFFTEKVFRDQMFMDFRKAHAVALPSTFEIFNINTRATLLQVPLNVTYRGDMGNDFSFFTGLGTAINLQARQNLTFDYRQPTQEYAEQQRRFKEPMPALNNVLVSAGVEKRWAPIVVQVDSYLNTQIRTFPFLNDRSSLGLRVKLLYEFGGNKI</sequence>
<evidence type="ECO:0000256" key="3">
    <source>
        <dbReference type="SAM" id="Phobius"/>
    </source>
</evidence>
<keyword evidence="3" id="KW-0812">Transmembrane</keyword>
<keyword evidence="3" id="KW-0472">Membrane</keyword>
<gene>
    <name evidence="4" type="ORF">HNQ92_000841</name>
</gene>
<keyword evidence="1" id="KW-0175">Coiled coil</keyword>
<accession>A0A840TRS4</accession>
<keyword evidence="3" id="KW-1133">Transmembrane helix</keyword>
<organism evidence="4 5">
    <name type="scientific">Rhabdobacter roseus</name>
    <dbReference type="NCBI Taxonomy" id="1655419"/>
    <lineage>
        <taxon>Bacteria</taxon>
        <taxon>Pseudomonadati</taxon>
        <taxon>Bacteroidota</taxon>
        <taxon>Cytophagia</taxon>
        <taxon>Cytophagales</taxon>
        <taxon>Cytophagaceae</taxon>
        <taxon>Rhabdobacter</taxon>
    </lineage>
</organism>